<evidence type="ECO:0008006" key="3">
    <source>
        <dbReference type="Google" id="ProtNLM"/>
    </source>
</evidence>
<dbReference type="OrthoDB" id="4956084at2"/>
<dbReference type="Proteomes" id="UP000189464">
    <property type="component" value="Chromosome"/>
</dbReference>
<sequence>MLKDISSYDGIYLACGVTDLRHSVDGLAIIVKQQFRMDVFGNYLFLFCNRRRNRLKGLSWDKNGFVLYYKRLDGNGARFKWPNDPQDVRNISLEQLKLLMNGLSIDPPKGFGEVKSRDFY</sequence>
<dbReference type="RefSeq" id="WP_077713004.1">
    <property type="nucleotide sequence ID" value="NZ_CP019698.1"/>
</dbReference>
<dbReference type="KEGG" id="dfg:B0537_02380"/>
<gene>
    <name evidence="1" type="ORF">B0537_02380</name>
</gene>
<name>A0A1S6ITE8_9FIRM</name>
<dbReference type="Pfam" id="PF05717">
    <property type="entry name" value="TnpB_IS66"/>
    <property type="match status" value="1"/>
</dbReference>
<proteinExistence type="predicted"/>
<dbReference type="PANTHER" id="PTHR36455">
    <property type="match status" value="1"/>
</dbReference>
<protein>
    <recommendedName>
        <fullName evidence="3">Transposase</fullName>
    </recommendedName>
</protein>
<dbReference type="AlphaFoldDB" id="A0A1S6ITE8"/>
<evidence type="ECO:0000313" key="1">
    <source>
        <dbReference type="EMBL" id="AQS58045.1"/>
    </source>
</evidence>
<evidence type="ECO:0000313" key="2">
    <source>
        <dbReference type="Proteomes" id="UP000189464"/>
    </source>
</evidence>
<reference evidence="1 2" key="1">
    <citation type="journal article" date="2016" name="Int. J. Syst. Evol. Microbiol.">
        <title>Desulfotomaculum ferrireducens sp. nov., a moderately thermophilic sulfate-reducing and dissimilatory Fe(III)-reducing bacterium isolated from compost.</title>
        <authorList>
            <person name="Yang G."/>
            <person name="Guo J."/>
            <person name="Zhuang L."/>
            <person name="Yuan Y."/>
            <person name="Zhou S."/>
        </authorList>
    </citation>
    <scope>NUCLEOTIDE SEQUENCE [LARGE SCALE GENOMIC DNA]</scope>
    <source>
        <strain evidence="1 2">GSS09</strain>
    </source>
</reference>
<dbReference type="InterPro" id="IPR008878">
    <property type="entry name" value="Transposase_IS66_Orf2"/>
</dbReference>
<accession>A0A1S6ITE8</accession>
<dbReference type="EMBL" id="CP019698">
    <property type="protein sequence ID" value="AQS58045.1"/>
    <property type="molecule type" value="Genomic_DNA"/>
</dbReference>
<keyword evidence="2" id="KW-1185">Reference proteome</keyword>
<dbReference type="NCBIfam" id="NF033819">
    <property type="entry name" value="IS66_TnpB"/>
    <property type="match status" value="1"/>
</dbReference>
<dbReference type="PANTHER" id="PTHR36455:SF1">
    <property type="entry name" value="BLR8292 PROTEIN"/>
    <property type="match status" value="1"/>
</dbReference>
<organism evidence="1 2">
    <name type="scientific">Desulforamulus ferrireducens</name>
    <dbReference type="NCBI Taxonomy" id="1833852"/>
    <lineage>
        <taxon>Bacteria</taxon>
        <taxon>Bacillati</taxon>
        <taxon>Bacillota</taxon>
        <taxon>Clostridia</taxon>
        <taxon>Eubacteriales</taxon>
        <taxon>Peptococcaceae</taxon>
        <taxon>Desulforamulus</taxon>
    </lineage>
</organism>
<dbReference type="STRING" id="1833852.B0537_02380"/>